<keyword evidence="2" id="KW-1185">Reference proteome</keyword>
<dbReference type="AlphaFoldDB" id="A0A8X6K2D1"/>
<reference evidence="1" key="1">
    <citation type="submission" date="2020-08" db="EMBL/GenBank/DDBJ databases">
        <title>Multicomponent nature underlies the extraordinary mechanical properties of spider dragline silk.</title>
        <authorList>
            <person name="Kono N."/>
            <person name="Nakamura H."/>
            <person name="Mori M."/>
            <person name="Yoshida Y."/>
            <person name="Ohtoshi R."/>
            <person name="Malay A.D."/>
            <person name="Moran D.A.P."/>
            <person name="Tomita M."/>
            <person name="Numata K."/>
            <person name="Arakawa K."/>
        </authorList>
    </citation>
    <scope>NUCLEOTIDE SEQUENCE</scope>
</reference>
<accession>A0A8X6K2D1</accession>
<organism evidence="1 2">
    <name type="scientific">Trichonephila inaurata madagascariensis</name>
    <dbReference type="NCBI Taxonomy" id="2747483"/>
    <lineage>
        <taxon>Eukaryota</taxon>
        <taxon>Metazoa</taxon>
        <taxon>Ecdysozoa</taxon>
        <taxon>Arthropoda</taxon>
        <taxon>Chelicerata</taxon>
        <taxon>Arachnida</taxon>
        <taxon>Araneae</taxon>
        <taxon>Araneomorphae</taxon>
        <taxon>Entelegynae</taxon>
        <taxon>Araneoidea</taxon>
        <taxon>Nephilidae</taxon>
        <taxon>Trichonephila</taxon>
        <taxon>Trichonephila inaurata</taxon>
    </lineage>
</organism>
<dbReference type="OrthoDB" id="10434896at2759"/>
<proteinExistence type="predicted"/>
<name>A0A8X6K2D1_9ARAC</name>
<sequence length="119" mass="13266">MSYTGRGLEDHLSLPQACRVQITLKTVSATAGLSNPPPLRARSLPFRPQTKMVCCCNRSKSFSKVKGEVESLSGCEVVHPPRKEVTFPQHFHFRPLRARGGGKHSLAFLQEFRNGHLLL</sequence>
<dbReference type="Proteomes" id="UP000886998">
    <property type="component" value="Unassembled WGS sequence"/>
</dbReference>
<comment type="caution">
    <text evidence="1">The sequence shown here is derived from an EMBL/GenBank/DDBJ whole genome shotgun (WGS) entry which is preliminary data.</text>
</comment>
<dbReference type="EMBL" id="BMAV01027250">
    <property type="protein sequence ID" value="GFS57561.1"/>
    <property type="molecule type" value="Genomic_DNA"/>
</dbReference>
<gene>
    <name evidence="1" type="ORF">TNIN_373311</name>
</gene>
<protein>
    <submittedName>
        <fullName evidence="1">Uncharacterized protein</fullName>
    </submittedName>
</protein>
<evidence type="ECO:0000313" key="1">
    <source>
        <dbReference type="EMBL" id="GFS57561.1"/>
    </source>
</evidence>
<evidence type="ECO:0000313" key="2">
    <source>
        <dbReference type="Proteomes" id="UP000886998"/>
    </source>
</evidence>